<name>A0ABW5RTG6_9BACI</name>
<dbReference type="Pfam" id="PF13028">
    <property type="entry name" value="DUF3889"/>
    <property type="match status" value="1"/>
</dbReference>
<sequence>MIKILLSVQLIYGLCLFGDLPFFNLNNVIKAQQEVPPYAKWGQIALKKTKEKYPQADIVDYLHIGKEKGTEHSTEKFKLWLKEDSKEFGVLVDITFHNETEQIMDINYTESMR</sequence>
<dbReference type="InterPro" id="IPR024987">
    <property type="entry name" value="DUF3889"/>
</dbReference>
<organism evidence="1 2">
    <name type="scientific">Bacillus seohaeanensis</name>
    <dbReference type="NCBI Taxonomy" id="284580"/>
    <lineage>
        <taxon>Bacteria</taxon>
        <taxon>Bacillati</taxon>
        <taxon>Bacillota</taxon>
        <taxon>Bacilli</taxon>
        <taxon>Bacillales</taxon>
        <taxon>Bacillaceae</taxon>
        <taxon>Bacillus</taxon>
    </lineage>
</organism>
<dbReference type="Gene3D" id="3.10.450.390">
    <property type="entry name" value="Protein of unknown function DUF3889"/>
    <property type="match status" value="1"/>
</dbReference>
<accession>A0ABW5RTG6</accession>
<comment type="caution">
    <text evidence="1">The sequence shown here is derived from an EMBL/GenBank/DDBJ whole genome shotgun (WGS) entry which is preliminary data.</text>
</comment>
<evidence type="ECO:0000313" key="2">
    <source>
        <dbReference type="Proteomes" id="UP001597506"/>
    </source>
</evidence>
<dbReference type="RefSeq" id="WP_071411973.1">
    <property type="nucleotide sequence ID" value="NZ_JBHUMF010000031.1"/>
</dbReference>
<keyword evidence="2" id="KW-1185">Reference proteome</keyword>
<dbReference type="Proteomes" id="UP001597506">
    <property type="component" value="Unassembled WGS sequence"/>
</dbReference>
<protein>
    <submittedName>
        <fullName evidence="1">YqzG/YhdC family protein</fullName>
    </submittedName>
</protein>
<reference evidence="2" key="1">
    <citation type="journal article" date="2019" name="Int. J. Syst. Evol. Microbiol.">
        <title>The Global Catalogue of Microorganisms (GCM) 10K type strain sequencing project: providing services to taxonomists for standard genome sequencing and annotation.</title>
        <authorList>
            <consortium name="The Broad Institute Genomics Platform"/>
            <consortium name="The Broad Institute Genome Sequencing Center for Infectious Disease"/>
            <person name="Wu L."/>
            <person name="Ma J."/>
        </authorList>
    </citation>
    <scope>NUCLEOTIDE SEQUENCE [LARGE SCALE GENOMIC DNA]</scope>
    <source>
        <strain evidence="2">KCTC 3913</strain>
    </source>
</reference>
<gene>
    <name evidence="1" type="ORF">ACFSUL_13890</name>
</gene>
<proteinExistence type="predicted"/>
<dbReference type="EMBL" id="JBHUMF010000031">
    <property type="protein sequence ID" value="MFD2681828.1"/>
    <property type="molecule type" value="Genomic_DNA"/>
</dbReference>
<evidence type="ECO:0000313" key="1">
    <source>
        <dbReference type="EMBL" id="MFD2681828.1"/>
    </source>
</evidence>